<dbReference type="InterPro" id="IPR013094">
    <property type="entry name" value="AB_hydrolase_3"/>
</dbReference>
<dbReference type="AlphaFoldDB" id="A0A1N6KAC6"/>
<keyword evidence="2" id="KW-0378">Hydrolase</keyword>
<evidence type="ECO:0000313" key="6">
    <source>
        <dbReference type="EMBL" id="SIO53277.1"/>
    </source>
</evidence>
<evidence type="ECO:0000256" key="4">
    <source>
        <dbReference type="SAM" id="MobiDB-lite"/>
    </source>
</evidence>
<evidence type="ECO:0000259" key="5">
    <source>
        <dbReference type="Pfam" id="PF07859"/>
    </source>
</evidence>
<dbReference type="EMBL" id="FSRM01000002">
    <property type="protein sequence ID" value="SIO53277.1"/>
    <property type="molecule type" value="Genomic_DNA"/>
</dbReference>
<evidence type="ECO:0000256" key="3">
    <source>
        <dbReference type="PROSITE-ProRule" id="PRU10038"/>
    </source>
</evidence>
<dbReference type="Pfam" id="PF07859">
    <property type="entry name" value="Abhydrolase_3"/>
    <property type="match status" value="1"/>
</dbReference>
<feature type="region of interest" description="Disordered" evidence="4">
    <location>
        <begin position="1"/>
        <end position="21"/>
    </location>
</feature>
<feature type="compositionally biased region" description="Polar residues" evidence="4">
    <location>
        <begin position="8"/>
        <end position="19"/>
    </location>
</feature>
<dbReference type="InterPro" id="IPR033140">
    <property type="entry name" value="Lipase_GDXG_put_SER_AS"/>
</dbReference>
<dbReference type="Proteomes" id="UP000184693">
    <property type="component" value="Unassembled WGS sequence"/>
</dbReference>
<comment type="similarity">
    <text evidence="1">Belongs to the 'GDXG' lipolytic enzyme family.</text>
</comment>
<gene>
    <name evidence="6" type="ORF">SAMN05444168_6509</name>
</gene>
<dbReference type="SUPFAM" id="SSF53474">
    <property type="entry name" value="alpha/beta-Hydrolases"/>
    <property type="match status" value="1"/>
</dbReference>
<feature type="active site" evidence="3">
    <location>
        <position position="180"/>
    </location>
</feature>
<dbReference type="InterPro" id="IPR029058">
    <property type="entry name" value="AB_hydrolase_fold"/>
</dbReference>
<evidence type="ECO:0000313" key="7">
    <source>
        <dbReference type="Proteomes" id="UP000184693"/>
    </source>
</evidence>
<accession>A0A1N6KAC6</accession>
<dbReference type="PROSITE" id="PS01174">
    <property type="entry name" value="LIPASE_GDXG_SER"/>
    <property type="match status" value="1"/>
</dbReference>
<dbReference type="PANTHER" id="PTHR48081:SF8">
    <property type="entry name" value="ALPHA_BETA HYDROLASE FOLD-3 DOMAIN-CONTAINING PROTEIN-RELATED"/>
    <property type="match status" value="1"/>
</dbReference>
<dbReference type="RefSeq" id="WP_254369017.1">
    <property type="nucleotide sequence ID" value="NZ_FSRM01000002.1"/>
</dbReference>
<evidence type="ECO:0000256" key="2">
    <source>
        <dbReference type="ARBA" id="ARBA00022801"/>
    </source>
</evidence>
<protein>
    <submittedName>
        <fullName evidence="6">Acetyl esterase/lipase</fullName>
    </submittedName>
</protein>
<evidence type="ECO:0000256" key="1">
    <source>
        <dbReference type="ARBA" id="ARBA00010515"/>
    </source>
</evidence>
<proteinExistence type="inferred from homology"/>
<dbReference type="PANTHER" id="PTHR48081">
    <property type="entry name" value="AB HYDROLASE SUPERFAMILY PROTEIN C4A8.06C"/>
    <property type="match status" value="1"/>
</dbReference>
<sequence>MNVPDYQPITSSQRVQSEANPRRAESWQAAWVRRAIPLVMALRFGSSRRPAPDVHALRQRAHRYSWPTRFAARLLYPRTRRHPDFHLEGEWIRPETAAAAHTETVVLFLHGGAYYFGSPATHRAVTRELAHASGSAVFALDYSLAPEHPFPAALEDTLHAYRTLLARGISPGSIVFAGDSAGGGLALAALVALRDAGEPLPAGAVLLSPWADLTTIWRAKHNVLSMNRTAMEMAAKMYLQNARLFETLASPARAKLHGLPPVHIQTSDSEGLNADAHELAAKLQREGTWVEFAEWHAMPHAWHCFSPFVPEARTALAQAAVFMRGCWVKSVHDTST</sequence>
<dbReference type="GO" id="GO:0016787">
    <property type="term" value="F:hydrolase activity"/>
    <property type="evidence" value="ECO:0007669"/>
    <property type="project" value="UniProtKB-KW"/>
</dbReference>
<reference evidence="6 7" key="1">
    <citation type="submission" date="2016-11" db="EMBL/GenBank/DDBJ databases">
        <authorList>
            <person name="Jaros S."/>
            <person name="Januszkiewicz K."/>
            <person name="Wedrychowicz H."/>
        </authorList>
    </citation>
    <scope>NUCLEOTIDE SEQUENCE [LARGE SCALE GENOMIC DNA]</scope>
    <source>
        <strain evidence="6 7">GAS86</strain>
    </source>
</reference>
<dbReference type="InterPro" id="IPR002168">
    <property type="entry name" value="Lipase_GDXG_HIS_AS"/>
</dbReference>
<dbReference type="Gene3D" id="3.40.50.1820">
    <property type="entry name" value="alpha/beta hydrolase"/>
    <property type="match status" value="1"/>
</dbReference>
<organism evidence="6 7">
    <name type="scientific">Paraburkholderia phenazinium</name>
    <dbReference type="NCBI Taxonomy" id="60549"/>
    <lineage>
        <taxon>Bacteria</taxon>
        <taxon>Pseudomonadati</taxon>
        <taxon>Pseudomonadota</taxon>
        <taxon>Betaproteobacteria</taxon>
        <taxon>Burkholderiales</taxon>
        <taxon>Burkholderiaceae</taxon>
        <taxon>Paraburkholderia</taxon>
    </lineage>
</organism>
<dbReference type="PROSITE" id="PS01173">
    <property type="entry name" value="LIPASE_GDXG_HIS"/>
    <property type="match status" value="1"/>
</dbReference>
<feature type="domain" description="Alpha/beta hydrolase fold-3" evidence="5">
    <location>
        <begin position="106"/>
        <end position="303"/>
    </location>
</feature>
<name>A0A1N6KAC6_9BURK</name>
<dbReference type="InterPro" id="IPR050300">
    <property type="entry name" value="GDXG_lipolytic_enzyme"/>
</dbReference>